<organism evidence="3 5">
    <name type="scientific">Halarcobacter bivalviorum</name>
    <dbReference type="NCBI Taxonomy" id="663364"/>
    <lineage>
        <taxon>Bacteria</taxon>
        <taxon>Pseudomonadati</taxon>
        <taxon>Campylobacterota</taxon>
        <taxon>Epsilonproteobacteria</taxon>
        <taxon>Campylobacterales</taxon>
        <taxon>Arcobacteraceae</taxon>
        <taxon>Halarcobacter</taxon>
    </lineage>
</organism>
<evidence type="ECO:0000313" key="5">
    <source>
        <dbReference type="Proteomes" id="UP000289193"/>
    </source>
</evidence>
<evidence type="ECO:0000313" key="2">
    <source>
        <dbReference type="EMBL" id="AXH11860.1"/>
    </source>
</evidence>
<protein>
    <submittedName>
        <fullName evidence="2">Glycosyltransferase, family 1</fullName>
    </submittedName>
</protein>
<dbReference type="PANTHER" id="PTHR12526">
    <property type="entry name" value="GLYCOSYLTRANSFERASE"/>
    <property type="match status" value="1"/>
</dbReference>
<dbReference type="Proteomes" id="UP000253850">
    <property type="component" value="Chromosome"/>
</dbReference>
<dbReference type="EMBL" id="PDKM01000001">
    <property type="protein sequence ID" value="RXK10983.1"/>
    <property type="molecule type" value="Genomic_DNA"/>
</dbReference>
<dbReference type="InterPro" id="IPR001296">
    <property type="entry name" value="Glyco_trans_1"/>
</dbReference>
<gene>
    <name evidence="2" type="ORF">ABIV_0851</name>
    <name evidence="3" type="ORF">CRV05_01035</name>
</gene>
<proteinExistence type="predicted"/>
<dbReference type="Pfam" id="PF00534">
    <property type="entry name" value="Glycos_transf_1"/>
    <property type="match status" value="1"/>
</dbReference>
<feature type="domain" description="Glycosyl transferase family 1" evidence="1">
    <location>
        <begin position="185"/>
        <end position="351"/>
    </location>
</feature>
<reference evidence="2 4" key="2">
    <citation type="submission" date="2018-07" db="EMBL/GenBank/DDBJ databases">
        <title>Complete genome of the Arcobacter bivalviorum type strain LMG 26154.</title>
        <authorList>
            <person name="Miller W.G."/>
            <person name="Yee E."/>
            <person name="Bono J.L."/>
        </authorList>
    </citation>
    <scope>NUCLEOTIDE SEQUENCE [LARGE SCALE GENOMIC DNA]</scope>
    <source>
        <strain evidence="2 4">LMG 26154</strain>
    </source>
</reference>
<dbReference type="Gene3D" id="3.40.50.2000">
    <property type="entry name" value="Glycogen Phosphorylase B"/>
    <property type="match status" value="2"/>
</dbReference>
<evidence type="ECO:0000259" key="1">
    <source>
        <dbReference type="Pfam" id="PF00534"/>
    </source>
</evidence>
<reference evidence="3 5" key="1">
    <citation type="submission" date="2017-10" db="EMBL/GenBank/DDBJ databases">
        <title>Genomics of the genus Arcobacter.</title>
        <authorList>
            <person name="Perez-Cataluna A."/>
            <person name="Figueras M.J."/>
        </authorList>
    </citation>
    <scope>NUCLEOTIDE SEQUENCE [LARGE SCALE GENOMIC DNA]</scope>
    <source>
        <strain evidence="3 5">CECT 7835</strain>
    </source>
</reference>
<evidence type="ECO:0000313" key="3">
    <source>
        <dbReference type="EMBL" id="RXK10983.1"/>
    </source>
</evidence>
<evidence type="ECO:0000313" key="4">
    <source>
        <dbReference type="Proteomes" id="UP000253850"/>
    </source>
</evidence>
<dbReference type="KEGG" id="hbv:ABIV_0851"/>
<dbReference type="EMBL" id="CP031217">
    <property type="protein sequence ID" value="AXH11860.1"/>
    <property type="molecule type" value="Genomic_DNA"/>
</dbReference>
<dbReference type="GO" id="GO:0016757">
    <property type="term" value="F:glycosyltransferase activity"/>
    <property type="evidence" value="ECO:0007669"/>
    <property type="project" value="InterPro"/>
</dbReference>
<sequence>MLEKKRVYIIGNLTGSTRARLLLDFISGSNKYSFSYDDTHFFKVNSKNLLKKIFLLLPNFLNSLSSFSKFLISDIIFILPMGKISYLKLKLAKLMNKKVVTEFYISKYDTYVNDKKRVDKNSKNALALKKFDQNIIDLSSDLIFLNNSEKEYYLDVVQRSNTTTKIHLIPLATESKMIAQLNYANLKTKKLILCWWGSYIPLHGLDKIIESAKYLKQSDISFEYHLFGTADKKAVAYQKMIDELELNDVVKIDNTKTFADKSLDKFLIENCDIAFGNFGDSEKAKVVMVNKAVEAVSMKIPVLSQKTKALGEYFENKETMFFCEPSPEEIAKAIFKISNNPELIKSVSKKGFNLYQKRFSKEAYIEDIQKILES</sequence>
<name>A0AAX2AA33_9BACT</name>
<dbReference type="SUPFAM" id="SSF53756">
    <property type="entry name" value="UDP-Glycosyltransferase/glycogen phosphorylase"/>
    <property type="match status" value="2"/>
</dbReference>
<dbReference type="RefSeq" id="WP_114838719.1">
    <property type="nucleotide sequence ID" value="NZ_CP031217.1"/>
</dbReference>
<accession>A0AAX2AA33</accession>
<dbReference type="Proteomes" id="UP000289193">
    <property type="component" value="Unassembled WGS sequence"/>
</dbReference>
<keyword evidence="5" id="KW-1185">Reference proteome</keyword>
<dbReference type="AlphaFoldDB" id="A0AAX2AA33"/>